<sequence length="330" mass="35518">MTGNHIVWDDDFSDGFSTEGPDARYAFLPFGTEVGHDGVASTSRQGLRVVAAGTNPKTGEPAFTMSLGQSDPSGLPGTLDHVKWLVYANKQSSGGVLGFDTGPGHELSCEARMSGTAYGVAAHPFGAGVPDPGADPRLASACLALQDPESDVAFEFSLTNEAVYVYYERLPNARAQLGDYASFLHTVPVARRTPYDEHHLKISYDGSRGVVTWFLDGREVFRLDRIGYRLTSRDHLVVDHGGVEEQVAPRQLACGMGLFNFLDGGLPGRAGSGLVRLTTTPKYYYDPTTGEPTPQRFLDDASLASNRLFGQGAGFRMRRFTVSSKPVGSA</sequence>
<keyword evidence="2" id="KW-1185">Reference proteome</keyword>
<accession>A0A7W7LES6</accession>
<proteinExistence type="predicted"/>
<organism evidence="1 2">
    <name type="scientific">Streptomyces netropsis</name>
    <name type="common">Streptoverticillium netropsis</name>
    <dbReference type="NCBI Taxonomy" id="55404"/>
    <lineage>
        <taxon>Bacteria</taxon>
        <taxon>Bacillati</taxon>
        <taxon>Actinomycetota</taxon>
        <taxon>Actinomycetes</taxon>
        <taxon>Kitasatosporales</taxon>
        <taxon>Streptomycetaceae</taxon>
        <taxon>Streptomyces</taxon>
    </lineage>
</organism>
<dbReference type="InterPro" id="IPR045727">
    <property type="entry name" value="DUF6081"/>
</dbReference>
<comment type="caution">
    <text evidence="1">The sequence shown here is derived from an EMBL/GenBank/DDBJ whole genome shotgun (WGS) entry which is preliminary data.</text>
</comment>
<name>A0A7W7LES6_STRNE</name>
<dbReference type="RefSeq" id="WP_184736808.1">
    <property type="nucleotide sequence ID" value="NZ_BMRW01000002.1"/>
</dbReference>
<dbReference type="AlphaFoldDB" id="A0A7W7LES6"/>
<dbReference type="EMBL" id="JACHJG010000011">
    <property type="protein sequence ID" value="MBB4888863.1"/>
    <property type="molecule type" value="Genomic_DNA"/>
</dbReference>
<dbReference type="Pfam" id="PF19559">
    <property type="entry name" value="DUF6081"/>
    <property type="match status" value="1"/>
</dbReference>
<dbReference type="Proteomes" id="UP000556436">
    <property type="component" value="Unassembled WGS sequence"/>
</dbReference>
<evidence type="ECO:0000313" key="1">
    <source>
        <dbReference type="EMBL" id="MBB4888863.1"/>
    </source>
</evidence>
<protein>
    <submittedName>
        <fullName evidence="1">Uncharacterized protein</fullName>
    </submittedName>
</protein>
<evidence type="ECO:0000313" key="2">
    <source>
        <dbReference type="Proteomes" id="UP000556436"/>
    </source>
</evidence>
<gene>
    <name evidence="1" type="ORF">FHS38_004938</name>
</gene>
<reference evidence="1 2" key="1">
    <citation type="submission" date="2020-08" db="EMBL/GenBank/DDBJ databases">
        <title>Genomic Encyclopedia of Type Strains, Phase III (KMG-III): the genomes of soil and plant-associated and newly described type strains.</title>
        <authorList>
            <person name="Whitman W."/>
        </authorList>
    </citation>
    <scope>NUCLEOTIDE SEQUENCE [LARGE SCALE GENOMIC DNA]</scope>
    <source>
        <strain evidence="1 2">CECT 3265</strain>
    </source>
</reference>